<dbReference type="GO" id="GO:0045944">
    <property type="term" value="P:positive regulation of transcription by RNA polymerase II"/>
    <property type="evidence" value="ECO:0007669"/>
    <property type="project" value="TreeGrafter"/>
</dbReference>
<feature type="binding site" evidence="6">
    <location>
        <position position="47"/>
    </location>
    <ligand>
        <name>ATP</name>
        <dbReference type="ChEBI" id="CHEBI:30616"/>
    </ligand>
</feature>
<dbReference type="EMBL" id="CAWUFR010000029">
    <property type="protein sequence ID" value="CAK6957556.1"/>
    <property type="molecule type" value="Genomic_DNA"/>
</dbReference>
<dbReference type="GO" id="GO:0007224">
    <property type="term" value="P:smoothened signaling pathway"/>
    <property type="evidence" value="ECO:0007669"/>
    <property type="project" value="TreeGrafter"/>
</dbReference>
<gene>
    <name evidence="9" type="ORF">FSCOSCO3_A000998</name>
</gene>
<dbReference type="SUPFAM" id="SSF56112">
    <property type="entry name" value="Protein kinase-like (PK-like)"/>
    <property type="match status" value="1"/>
</dbReference>
<dbReference type="GO" id="GO:0003713">
    <property type="term" value="F:transcription coactivator activity"/>
    <property type="evidence" value="ECO:0007669"/>
    <property type="project" value="TreeGrafter"/>
</dbReference>
<evidence type="ECO:0000256" key="7">
    <source>
        <dbReference type="RuleBase" id="RU000304"/>
    </source>
</evidence>
<dbReference type="AlphaFoldDB" id="A0AAV1NGH1"/>
<keyword evidence="3 6" id="KW-0547">Nucleotide-binding</keyword>
<keyword evidence="9" id="KW-0238">DNA-binding</keyword>
<evidence type="ECO:0000256" key="1">
    <source>
        <dbReference type="ARBA" id="ARBA00022527"/>
    </source>
</evidence>
<evidence type="ECO:0000256" key="5">
    <source>
        <dbReference type="ARBA" id="ARBA00022840"/>
    </source>
</evidence>
<name>A0AAV1NGH1_SCOSC</name>
<comment type="similarity">
    <text evidence="7">Belongs to the protein kinase superfamily.</text>
</comment>
<evidence type="ECO:0000256" key="4">
    <source>
        <dbReference type="ARBA" id="ARBA00022777"/>
    </source>
</evidence>
<dbReference type="Pfam" id="PF00069">
    <property type="entry name" value="Pkinase"/>
    <property type="match status" value="1"/>
</dbReference>
<keyword evidence="9" id="KW-0371">Homeobox</keyword>
<dbReference type="PROSITE" id="PS00107">
    <property type="entry name" value="PROTEIN_KINASE_ATP"/>
    <property type="match status" value="1"/>
</dbReference>
<dbReference type="GO" id="GO:0003677">
    <property type="term" value="F:DNA binding"/>
    <property type="evidence" value="ECO:0007669"/>
    <property type="project" value="UniProtKB-KW"/>
</dbReference>
<keyword evidence="10" id="KW-1185">Reference proteome</keyword>
<dbReference type="GO" id="GO:0046332">
    <property type="term" value="F:SMAD binding"/>
    <property type="evidence" value="ECO:0007669"/>
    <property type="project" value="TreeGrafter"/>
</dbReference>
<dbReference type="GO" id="GO:0004713">
    <property type="term" value="F:protein tyrosine kinase activity"/>
    <property type="evidence" value="ECO:0007669"/>
    <property type="project" value="TreeGrafter"/>
</dbReference>
<proteinExistence type="inferred from homology"/>
<dbReference type="PROSITE" id="PS00108">
    <property type="entry name" value="PROTEIN_KINASE_ST"/>
    <property type="match status" value="1"/>
</dbReference>
<sequence length="464" mass="53367">MGNMMDPYNIINFMLGNYKMQKALGHGCYGYVFKCVKCDTKEAVAVKILRKRGENLSKIREVLILEKLRCLDPDKVRIVRCHEWFHRMDWTFMVFEILEMSLHEHMCQRQWAPIPLHGIRIIIKDVARALKALKGIGLIHTDLKLDNIMLVDHHRQPFRVKVIDFGLTLERSEAELGLVVQPLWYRSPEVILGSSFNEAIDIWSLGSVMAHMLLASSLFPGRQEYDVLRFMIDLLGEPPKRLLDEGIHTENFYYGIRKFFLTIRWTLKLTLYEENSAEAAERSACVELLKMMLQMDPRNRITPCEILKHPFIKMRYLTTNNSSQTSCIREPGVIRALPANKTTQRDGATQLNKTICLQTLQDMLANFQQAKDDRDLILESVTEHDLCHDSGLESITDSATDMLPFVDYANIIIPVVPPNSCVETPAPVILNSSVVSDLKKKKKGFFSALRWKLYCSCLSDDDEE</sequence>
<dbReference type="InterPro" id="IPR050494">
    <property type="entry name" value="Ser_Thr_dual-spec_kinase"/>
</dbReference>
<feature type="domain" description="Protein kinase" evidence="8">
    <location>
        <begin position="18"/>
        <end position="312"/>
    </location>
</feature>
<evidence type="ECO:0000313" key="9">
    <source>
        <dbReference type="EMBL" id="CAK6957556.1"/>
    </source>
</evidence>
<evidence type="ECO:0000256" key="6">
    <source>
        <dbReference type="PROSITE-ProRule" id="PRU10141"/>
    </source>
</evidence>
<keyword evidence="4 9" id="KW-0418">Kinase</keyword>
<keyword evidence="2" id="KW-0808">Transferase</keyword>
<dbReference type="InterPro" id="IPR008271">
    <property type="entry name" value="Ser/Thr_kinase_AS"/>
</dbReference>
<dbReference type="GO" id="GO:0016605">
    <property type="term" value="C:PML body"/>
    <property type="evidence" value="ECO:0007669"/>
    <property type="project" value="TreeGrafter"/>
</dbReference>
<dbReference type="SMART" id="SM00220">
    <property type="entry name" value="S_TKc"/>
    <property type="match status" value="1"/>
</dbReference>
<dbReference type="GO" id="GO:0003714">
    <property type="term" value="F:transcription corepressor activity"/>
    <property type="evidence" value="ECO:0007669"/>
    <property type="project" value="TreeGrafter"/>
</dbReference>
<dbReference type="GO" id="GO:0004674">
    <property type="term" value="F:protein serine/threonine kinase activity"/>
    <property type="evidence" value="ECO:0007669"/>
    <property type="project" value="UniProtKB-KW"/>
</dbReference>
<evidence type="ECO:0000313" key="10">
    <source>
        <dbReference type="Proteomes" id="UP001314229"/>
    </source>
</evidence>
<keyword evidence="1 7" id="KW-0723">Serine/threonine-protein kinase</keyword>
<comment type="caution">
    <text evidence="9">The sequence shown here is derived from an EMBL/GenBank/DDBJ whole genome shotgun (WGS) entry which is preliminary data.</text>
</comment>
<dbReference type="PANTHER" id="PTHR24058">
    <property type="entry name" value="DUAL SPECIFICITY PROTEIN KINASE"/>
    <property type="match status" value="1"/>
</dbReference>
<protein>
    <submittedName>
        <fullName evidence="9">Homeodomain-interacting protein kinase 1-like isoform X1</fullName>
    </submittedName>
</protein>
<evidence type="ECO:0000256" key="2">
    <source>
        <dbReference type="ARBA" id="ARBA00022679"/>
    </source>
</evidence>
<dbReference type="GO" id="GO:0042771">
    <property type="term" value="P:intrinsic apoptotic signaling pathway in response to DNA damage by p53 class mediator"/>
    <property type="evidence" value="ECO:0007669"/>
    <property type="project" value="TreeGrafter"/>
</dbReference>
<dbReference type="GO" id="GO:0005737">
    <property type="term" value="C:cytoplasm"/>
    <property type="evidence" value="ECO:0007669"/>
    <property type="project" value="TreeGrafter"/>
</dbReference>
<dbReference type="InterPro" id="IPR017441">
    <property type="entry name" value="Protein_kinase_ATP_BS"/>
</dbReference>
<dbReference type="PROSITE" id="PS50011">
    <property type="entry name" value="PROTEIN_KINASE_DOM"/>
    <property type="match status" value="1"/>
</dbReference>
<evidence type="ECO:0000256" key="3">
    <source>
        <dbReference type="ARBA" id="ARBA00022741"/>
    </source>
</evidence>
<organism evidence="9 10">
    <name type="scientific">Scomber scombrus</name>
    <name type="common">Atlantic mackerel</name>
    <name type="synonym">Scomber vernalis</name>
    <dbReference type="NCBI Taxonomy" id="13677"/>
    <lineage>
        <taxon>Eukaryota</taxon>
        <taxon>Metazoa</taxon>
        <taxon>Chordata</taxon>
        <taxon>Craniata</taxon>
        <taxon>Vertebrata</taxon>
        <taxon>Euteleostomi</taxon>
        <taxon>Actinopterygii</taxon>
        <taxon>Neopterygii</taxon>
        <taxon>Teleostei</taxon>
        <taxon>Neoteleostei</taxon>
        <taxon>Acanthomorphata</taxon>
        <taxon>Pelagiaria</taxon>
        <taxon>Scombriformes</taxon>
        <taxon>Scombridae</taxon>
        <taxon>Scomber</taxon>
    </lineage>
</organism>
<dbReference type="Gene3D" id="3.30.200.20">
    <property type="entry name" value="Phosphorylase Kinase, domain 1"/>
    <property type="match status" value="1"/>
</dbReference>
<keyword evidence="5 6" id="KW-0067">ATP-binding</keyword>
<accession>A0AAV1NGH1</accession>
<dbReference type="GO" id="GO:0005524">
    <property type="term" value="F:ATP binding"/>
    <property type="evidence" value="ECO:0007669"/>
    <property type="project" value="UniProtKB-UniRule"/>
</dbReference>
<evidence type="ECO:0000259" key="8">
    <source>
        <dbReference type="PROSITE" id="PS50011"/>
    </source>
</evidence>
<dbReference type="Gene3D" id="1.10.510.10">
    <property type="entry name" value="Transferase(Phosphotransferase) domain 1"/>
    <property type="match status" value="1"/>
</dbReference>
<dbReference type="PANTHER" id="PTHR24058:SF53">
    <property type="entry name" value="HOMEODOMAIN-INTERACTING PROTEIN KINASE 2"/>
    <property type="match status" value="1"/>
</dbReference>
<dbReference type="InterPro" id="IPR011009">
    <property type="entry name" value="Kinase-like_dom_sf"/>
</dbReference>
<dbReference type="Proteomes" id="UP001314229">
    <property type="component" value="Unassembled WGS sequence"/>
</dbReference>
<reference evidence="9 10" key="1">
    <citation type="submission" date="2024-01" db="EMBL/GenBank/DDBJ databases">
        <authorList>
            <person name="Alioto T."/>
            <person name="Alioto T."/>
            <person name="Gomez Garrido J."/>
        </authorList>
    </citation>
    <scope>NUCLEOTIDE SEQUENCE [LARGE SCALE GENOMIC DNA]</scope>
</reference>
<dbReference type="InterPro" id="IPR000719">
    <property type="entry name" value="Prot_kinase_dom"/>
</dbReference>